<accession>A0A4R6LEL3</accession>
<dbReference type="AlphaFoldDB" id="A0A4R6LEL3"/>
<proteinExistence type="predicted"/>
<gene>
    <name evidence="1" type="ORF">DFR79_1391</name>
</gene>
<dbReference type="Gene3D" id="3.40.50.1820">
    <property type="entry name" value="alpha/beta hydrolase"/>
    <property type="match status" value="1"/>
</dbReference>
<dbReference type="PANTHER" id="PTHR48098">
    <property type="entry name" value="ENTEROCHELIN ESTERASE-RELATED"/>
    <property type="match status" value="1"/>
</dbReference>
<dbReference type="GO" id="GO:0016787">
    <property type="term" value="F:hydrolase activity"/>
    <property type="evidence" value="ECO:0007669"/>
    <property type="project" value="UniProtKB-KW"/>
</dbReference>
<dbReference type="Pfam" id="PF00756">
    <property type="entry name" value="Esterase"/>
    <property type="match status" value="1"/>
</dbReference>
<name>A0A4R6LEL3_9FIRM</name>
<organism evidence="1 2">
    <name type="scientific">Halanaerobium saccharolyticum</name>
    <dbReference type="NCBI Taxonomy" id="43595"/>
    <lineage>
        <taxon>Bacteria</taxon>
        <taxon>Bacillati</taxon>
        <taxon>Bacillota</taxon>
        <taxon>Clostridia</taxon>
        <taxon>Halanaerobiales</taxon>
        <taxon>Halanaerobiaceae</taxon>
        <taxon>Halanaerobium</taxon>
    </lineage>
</organism>
<keyword evidence="1" id="KW-0378">Hydrolase</keyword>
<evidence type="ECO:0000313" key="2">
    <source>
        <dbReference type="Proteomes" id="UP000295064"/>
    </source>
</evidence>
<dbReference type="InterPro" id="IPR000801">
    <property type="entry name" value="Esterase-like"/>
</dbReference>
<dbReference type="InterPro" id="IPR029058">
    <property type="entry name" value="AB_hydrolase_fold"/>
</dbReference>
<dbReference type="Proteomes" id="UP000295064">
    <property type="component" value="Unassembled WGS sequence"/>
</dbReference>
<reference evidence="1 2" key="1">
    <citation type="submission" date="2019-03" db="EMBL/GenBank/DDBJ databases">
        <title>Subsurface microbial communities from deep shales in Ohio and West Virginia, USA.</title>
        <authorList>
            <person name="Wrighton K."/>
        </authorList>
    </citation>
    <scope>NUCLEOTIDE SEQUENCE [LARGE SCALE GENOMIC DNA]</scope>
    <source>
        <strain evidence="1 2">MA284_T2</strain>
    </source>
</reference>
<dbReference type="EMBL" id="SNWX01000039">
    <property type="protein sequence ID" value="TDO73350.1"/>
    <property type="molecule type" value="Genomic_DNA"/>
</dbReference>
<dbReference type="OrthoDB" id="9803578at2"/>
<evidence type="ECO:0000313" key="1">
    <source>
        <dbReference type="EMBL" id="TDO73350.1"/>
    </source>
</evidence>
<dbReference type="PANTHER" id="PTHR48098:SF1">
    <property type="entry name" value="DIACYLGLYCEROL ACYLTRANSFERASE_MYCOLYLTRANSFERASE AG85A"/>
    <property type="match status" value="1"/>
</dbReference>
<dbReference type="InterPro" id="IPR050583">
    <property type="entry name" value="Mycobacterial_A85_antigen"/>
</dbReference>
<dbReference type="SUPFAM" id="SSF53474">
    <property type="entry name" value="alpha/beta-Hydrolases"/>
    <property type="match status" value="1"/>
</dbReference>
<dbReference type="RefSeq" id="WP_133516267.1">
    <property type="nucleotide sequence ID" value="NZ_SNWX01000039.1"/>
</dbReference>
<protein>
    <submittedName>
        <fullName evidence="1">S-formylglutathione hydrolase FrmB</fullName>
    </submittedName>
</protein>
<sequence>MAFIQCDFFSDVLGMSSSMNVIIPENRENRIGVKTRADQDKYPVLYLLHGLSDDHTVWMRRTSIERYANKFGLAVIMPNVHRSFYTDMVYGSDYFTFMSKELPQIAEKLFPLHTERKNTFAAGLSMGGYGAFKLALNQPERFAAAASLSGALNLAENAERVDERDELYQEFKLIFGDLDKVKNTDNDLFYLLKKLKGEKKKIPKLYQCCGTEDFLYQDNLKFRAFCRKNKVKLKYEEESAVHEWSYWDKKIQAVLKWLPL</sequence>
<comment type="caution">
    <text evidence="1">The sequence shown here is derived from an EMBL/GenBank/DDBJ whole genome shotgun (WGS) entry which is preliminary data.</text>
</comment>
<dbReference type="GO" id="GO:0016747">
    <property type="term" value="F:acyltransferase activity, transferring groups other than amino-acyl groups"/>
    <property type="evidence" value="ECO:0007669"/>
    <property type="project" value="TreeGrafter"/>
</dbReference>